<dbReference type="FunFam" id="1.10.8.270:FF:000021">
    <property type="entry name" value="Ypt/Rab-GAP domain of gyp1p superfamily protein"/>
    <property type="match status" value="1"/>
</dbReference>
<dbReference type="InterPro" id="IPR035969">
    <property type="entry name" value="Rab-GAP_TBC_sf"/>
</dbReference>
<evidence type="ECO:0000256" key="3">
    <source>
        <dbReference type="SAM" id="MobiDB-lite"/>
    </source>
</evidence>
<keyword evidence="2" id="KW-0539">Nucleus</keyword>
<comment type="subcellular location">
    <subcellularLocation>
        <location evidence="1">Nucleus</location>
        <location evidence="1">Nucleolus</location>
    </subcellularLocation>
</comment>
<proteinExistence type="predicted"/>
<feature type="compositionally biased region" description="Basic and acidic residues" evidence="3">
    <location>
        <begin position="954"/>
        <end position="969"/>
    </location>
</feature>
<dbReference type="AlphaFoldDB" id="A0AAD4PB37"/>
<dbReference type="Proteomes" id="UP001190926">
    <property type="component" value="Unassembled WGS sequence"/>
</dbReference>
<evidence type="ECO:0000259" key="4">
    <source>
        <dbReference type="PROSITE" id="PS50086"/>
    </source>
</evidence>
<dbReference type="Pfam" id="PF08698">
    <property type="entry name" value="Fcf2"/>
    <property type="match status" value="1"/>
</dbReference>
<sequence length="986" mass="112119">MSFDAGEKQWKCVAPVSFQRVGSIVRDIGEPCLYQSPLKVVLAVRISALFFLSHFRSISNVAEFWSSVFMLISRSADLFSATLLLHCRWCKCAMYNIGCSFLIGKMLKPDKWQSTFDSDGKIFGFRKVLKLIILGGVDPSIRAEVWEFLLGCYSLSSTTEHRRQLRAARRERYRDLVRECQMMHSSIGTGSLAYVVGSKVMDMRMSSNEDGRRDAEVQTEQISQANTNRKDVNCVLDGNCTDKSYTSLKESSSDYGDLVCVRRSTMGGAYDSSSYPPSPDPCNCCSPTAYGTHDSDYVSESYLDFPALPFTDLFEENNDDGDGHRLHGHKNSTRRELRYEDERMHSFEINNNADLVVESNSLSSNDVSLHANSNGKTIPLDEHESSRSNNLEFKAKMHKIRISDVPDIPAKYETTALGETTNGDRVSEWLWTLHRIVVDVVRTDSHLEFYEDTKNLARMSDILAVYAWVDPATGYCQGMSDLLSPFVVLFEDDADAFWCFEMLLRRTRENFKMEGPTGVMKQLEGLWHILELTDREMFSHLSHIGAESLHFAFRMLLVLFRRELSFNEALCMWEMIWAADFDLSLTCLLDEDYPEVLSIHLPKETEAESGEESTDCNNVGLGPKGGIQDKHGTIECSMSDNTGIRSESTTPFCGLGKPFWSRNEHFQIRTLVSSTKNGDDELPVFCVAAILIMNRQKIIRETHSIDDLIKIFNDNILKIRIKRCVQTAIKLRKKYFYKHPPPPTTASTPPRRQSHTHSETTIPPSAIVIQHPSTARLLPHKVANKRFPHKNMSGSENKVAIGLSWQPKLALFSPTGKEESPAEESALYKPESQLVDGLYLPPNDPRKLNKLARKQVKDTAGKNWFDMPAQTITPELKKDLQLLKLRSVIDPKRHYKKGDSRSKTLPKYFQVGTVIESASEFFTGRLTKKERKTTIADELLSDTTFHQYRKRKVREIEEQNRPAGVDKWKMSKSKKHGKSNGKKSRH</sequence>
<dbReference type="EMBL" id="SDAM02000058">
    <property type="protein sequence ID" value="KAH6833423.1"/>
    <property type="molecule type" value="Genomic_DNA"/>
</dbReference>
<dbReference type="Gene3D" id="1.10.8.270">
    <property type="entry name" value="putative rabgap domain of human tbc1 domain family member 14 like domains"/>
    <property type="match status" value="1"/>
</dbReference>
<feature type="compositionally biased region" description="Basic residues" evidence="3">
    <location>
        <begin position="970"/>
        <end position="986"/>
    </location>
</feature>
<evidence type="ECO:0000313" key="5">
    <source>
        <dbReference type="EMBL" id="KAH6833423.1"/>
    </source>
</evidence>
<comment type="caution">
    <text evidence="5">The sequence shown here is derived from an EMBL/GenBank/DDBJ whole genome shotgun (WGS) entry which is preliminary data.</text>
</comment>
<gene>
    <name evidence="5" type="ORF">C2S53_012645</name>
</gene>
<accession>A0AAD4PB37</accession>
<dbReference type="InterPro" id="IPR039883">
    <property type="entry name" value="Fcf2/DNTTIP2"/>
</dbReference>
<feature type="region of interest" description="Disordered" evidence="3">
    <location>
        <begin position="367"/>
        <end position="387"/>
    </location>
</feature>
<dbReference type="PANTHER" id="PTHR21686:SF12">
    <property type="entry name" value="DEOXYNUCLEOTIDYLTRANSFERASE TERMINAL-INTERACTING PROTEIN 2"/>
    <property type="match status" value="1"/>
</dbReference>
<evidence type="ECO:0000256" key="1">
    <source>
        <dbReference type="ARBA" id="ARBA00004604"/>
    </source>
</evidence>
<dbReference type="GO" id="GO:0006396">
    <property type="term" value="P:RNA processing"/>
    <property type="evidence" value="ECO:0007669"/>
    <property type="project" value="TreeGrafter"/>
</dbReference>
<protein>
    <submittedName>
        <fullName evidence="5">Ypt/Rab-GAP domain of gyp1p superfamily protein</fullName>
    </submittedName>
</protein>
<evidence type="ECO:0000313" key="6">
    <source>
        <dbReference type="Proteomes" id="UP001190926"/>
    </source>
</evidence>
<dbReference type="Gene3D" id="1.10.472.80">
    <property type="entry name" value="Ypt/Rab-GAP domain of gyp1p, domain 3"/>
    <property type="match status" value="1"/>
</dbReference>
<name>A0AAD4PB37_PERFH</name>
<organism evidence="5 6">
    <name type="scientific">Perilla frutescens var. hirtella</name>
    <name type="common">Perilla citriodora</name>
    <name type="synonym">Perilla setoyensis</name>
    <dbReference type="NCBI Taxonomy" id="608512"/>
    <lineage>
        <taxon>Eukaryota</taxon>
        <taxon>Viridiplantae</taxon>
        <taxon>Streptophyta</taxon>
        <taxon>Embryophyta</taxon>
        <taxon>Tracheophyta</taxon>
        <taxon>Spermatophyta</taxon>
        <taxon>Magnoliopsida</taxon>
        <taxon>eudicotyledons</taxon>
        <taxon>Gunneridae</taxon>
        <taxon>Pentapetalae</taxon>
        <taxon>asterids</taxon>
        <taxon>lamiids</taxon>
        <taxon>Lamiales</taxon>
        <taxon>Lamiaceae</taxon>
        <taxon>Nepetoideae</taxon>
        <taxon>Elsholtzieae</taxon>
        <taxon>Perilla</taxon>
    </lineage>
</organism>
<dbReference type="PANTHER" id="PTHR21686">
    <property type="entry name" value="DEOXYNUCLEOTIDYLTRANSFERASE TERMINAL-INTERACTING PROTEIN 2"/>
    <property type="match status" value="1"/>
</dbReference>
<keyword evidence="6" id="KW-1185">Reference proteome</keyword>
<feature type="domain" description="Rab-GAP TBC" evidence="4">
    <location>
        <begin position="136"/>
        <end position="580"/>
    </location>
</feature>
<reference evidence="5 6" key="1">
    <citation type="journal article" date="2021" name="Nat. Commun.">
        <title>Incipient diploidization of the medicinal plant Perilla within 10,000 years.</title>
        <authorList>
            <person name="Zhang Y."/>
            <person name="Shen Q."/>
            <person name="Leng L."/>
            <person name="Zhang D."/>
            <person name="Chen S."/>
            <person name="Shi Y."/>
            <person name="Ning Z."/>
            <person name="Chen S."/>
        </authorList>
    </citation>
    <scope>NUCLEOTIDE SEQUENCE [LARGE SCALE GENOMIC DNA]</scope>
    <source>
        <strain evidence="6">cv. PC099</strain>
    </source>
</reference>
<feature type="compositionally biased region" description="Polar residues" evidence="3">
    <location>
        <begin position="367"/>
        <end position="376"/>
    </location>
</feature>
<dbReference type="Pfam" id="PF00566">
    <property type="entry name" value="RabGAP-TBC"/>
    <property type="match status" value="1"/>
</dbReference>
<dbReference type="GO" id="GO:0003723">
    <property type="term" value="F:RNA binding"/>
    <property type="evidence" value="ECO:0007669"/>
    <property type="project" value="TreeGrafter"/>
</dbReference>
<dbReference type="SUPFAM" id="SSF47923">
    <property type="entry name" value="Ypt/Rab-GAP domain of gyp1p"/>
    <property type="match status" value="2"/>
</dbReference>
<feature type="region of interest" description="Disordered" evidence="3">
    <location>
        <begin position="950"/>
        <end position="986"/>
    </location>
</feature>
<feature type="region of interest" description="Disordered" evidence="3">
    <location>
        <begin position="739"/>
        <end position="765"/>
    </location>
</feature>
<dbReference type="InterPro" id="IPR000195">
    <property type="entry name" value="Rab-GAP-TBC_dom"/>
</dbReference>
<evidence type="ECO:0000256" key="2">
    <source>
        <dbReference type="ARBA" id="ARBA00023242"/>
    </source>
</evidence>
<dbReference type="PROSITE" id="PS50086">
    <property type="entry name" value="TBC_RABGAP"/>
    <property type="match status" value="1"/>
</dbReference>
<dbReference type="GO" id="GO:0005730">
    <property type="term" value="C:nucleolus"/>
    <property type="evidence" value="ECO:0007669"/>
    <property type="project" value="UniProtKB-SubCell"/>
</dbReference>
<dbReference type="SMART" id="SM00164">
    <property type="entry name" value="TBC"/>
    <property type="match status" value="1"/>
</dbReference>
<dbReference type="InterPro" id="IPR014810">
    <property type="entry name" value="Fcf2_C"/>
</dbReference>